<dbReference type="OrthoDB" id="178000at2157"/>
<proteinExistence type="predicted"/>
<dbReference type="RefSeq" id="WP_179268078.1">
    <property type="nucleotide sequence ID" value="NZ_CP058579.1"/>
</dbReference>
<dbReference type="KEGG" id="halu:HUG12_07015"/>
<protein>
    <submittedName>
        <fullName evidence="3">CopG family transcriptional regulator</fullName>
    </submittedName>
</protein>
<feature type="coiled-coil region" evidence="1">
    <location>
        <begin position="82"/>
        <end position="143"/>
    </location>
</feature>
<organism evidence="3 4">
    <name type="scientific">Halorarum salinum</name>
    <dbReference type="NCBI Taxonomy" id="2743089"/>
    <lineage>
        <taxon>Archaea</taxon>
        <taxon>Methanobacteriati</taxon>
        <taxon>Methanobacteriota</taxon>
        <taxon>Stenosarchaea group</taxon>
        <taxon>Halobacteria</taxon>
        <taxon>Halobacteriales</taxon>
        <taxon>Haloferacaceae</taxon>
        <taxon>Halorarum</taxon>
    </lineage>
</organism>
<gene>
    <name evidence="3" type="ORF">HUG12_07015</name>
</gene>
<feature type="compositionally biased region" description="Acidic residues" evidence="2">
    <location>
        <begin position="263"/>
        <end position="277"/>
    </location>
</feature>
<dbReference type="AlphaFoldDB" id="A0A7D5L9Q0"/>
<accession>A0A7D5L9Q0</accession>
<evidence type="ECO:0000313" key="4">
    <source>
        <dbReference type="Proteomes" id="UP000509626"/>
    </source>
</evidence>
<dbReference type="EMBL" id="CP058579">
    <property type="protein sequence ID" value="QLG61493.1"/>
    <property type="molecule type" value="Genomic_DNA"/>
</dbReference>
<feature type="region of interest" description="Disordered" evidence="2">
    <location>
        <begin position="256"/>
        <end position="277"/>
    </location>
</feature>
<keyword evidence="1" id="KW-0175">Coiled coil</keyword>
<feature type="region of interest" description="Disordered" evidence="2">
    <location>
        <begin position="42"/>
        <end position="64"/>
    </location>
</feature>
<evidence type="ECO:0000256" key="2">
    <source>
        <dbReference type="SAM" id="MobiDB-lite"/>
    </source>
</evidence>
<dbReference type="Proteomes" id="UP000509626">
    <property type="component" value="Chromosome"/>
</dbReference>
<sequence>MAGEQVEGLPDELREWVGSRAAETGRTQAEVLARATTAYRLLSEHGGELPPVGGDGSEEAGGSLAGFDAAVGDLDDRVAAVEDHLEAMIDDVRSRIVQVKRETDGKADADHDHPDLRRSAETAEVLGDDVEDLRADLDALESTFEEGFANYEEVLGYLTDAAEDLEVKADTLASVLATVRTRLGNLEAREARARAAAELKDEANRLGVGTATCGACSSPVRLGLLSAPECPTCGGTFEEVEPPAGFFGSATLTVGRRPALEGDTAEEPGPEDIFEDG</sequence>
<keyword evidence="4" id="KW-1185">Reference proteome</keyword>
<name>A0A7D5L9Q0_9EURY</name>
<evidence type="ECO:0000313" key="3">
    <source>
        <dbReference type="EMBL" id="QLG61493.1"/>
    </source>
</evidence>
<evidence type="ECO:0000256" key="1">
    <source>
        <dbReference type="SAM" id="Coils"/>
    </source>
</evidence>
<dbReference type="GeneID" id="56037196"/>
<dbReference type="Gene3D" id="1.10.287.1490">
    <property type="match status" value="1"/>
</dbReference>
<reference evidence="3 4" key="1">
    <citation type="submission" date="2020-06" db="EMBL/GenBank/DDBJ databases">
        <title>NJ-3-1, isolated from saline soil.</title>
        <authorList>
            <person name="Cui H.L."/>
            <person name="Shi X."/>
        </authorList>
    </citation>
    <scope>NUCLEOTIDE SEQUENCE [LARGE SCALE GENOMIC DNA]</scope>
    <source>
        <strain evidence="3 4">NJ-3-1</strain>
    </source>
</reference>